<dbReference type="InterPro" id="IPR009030">
    <property type="entry name" value="Growth_fac_rcpt_cys_sf"/>
</dbReference>
<proteinExistence type="predicted"/>
<evidence type="ECO:0000256" key="2">
    <source>
        <dbReference type="ARBA" id="ARBA00022729"/>
    </source>
</evidence>
<dbReference type="SMART" id="SM00181">
    <property type="entry name" value="EGF"/>
    <property type="match status" value="8"/>
</dbReference>
<sequence>MGIVPFSLSCTQNIGNYEVFFLSLAFHNECLPKTKTTISKQCLAYTQDEIIPMNTSYIVSESDGSVMFTVQRNGSSIQFLQGRTENGTAIAVEDYLAKDFNFSFPESGDVVMFNVTIVDDQVPEPTECFMVNFDTPPGGSVTSNITVCIKDDDDPCTCPSCDQDLCKNGGTCMNNGMGMANCMCSQYWRGATCEEPYPVFRLSPSRLSVDENVGSVMMNVTRFGPFLNTSVSLQTVARSAGTGDFEPLTNLRVTFQGDDPEVTVSFEVVIKEDEIAERTEHFLVQMADPSSGLVESAAVISIIDNDDPCTCPTCNPEPCKNGGTCSDGGEGRASCACTGDWTGATCEGPGPCILQIDSCTQECIGIAGTSFKCGCYRGFTLQNDNITCTADTPCGSSCSNGSCIRRQSADVCVCDRGYRLSADDQTQCDDIDECFELTDYCDDNSRCRNTAGSYECDCDEAYVLNADQRSCTVDRGSQCETVGGFRCSCTVACDVFTGQCTSACSCRLGFGGPACMTEINCGAGTPTSVCQNGGTCTVIPPASQGNRYCRCLPGFTGKVCEITCPGDVQEYEDANSPGRARVVWAPELFGNHSNTGVVTQSNYICRNQNGIRVMSSSWYPVGETSISCEPNRTTTRARGTCEFSVTVLPEITYYFGNLSAVSEDEGHLLVTIIRSGAAEPINTTVVFSTQELTANSSDFDILAGIRVAFIGDESVTSFNVSISDDELIEETECFLLTLTNPSFGRVTSNATVCIEDNDGTMPSTDGLTTTATTAAPDGGGNSTVGDGGSSVSGTIGGGGNGSTEATDSSIDDSMTSQGTTPSNDRQTIQDTGLRTDSPTVATTEGTTSSDDRRTTPEVDSRTNLPPAATTEGTSSDGRLTTREVDSRTNLPPVATTEATPAPMTPQRPVVSTPGPSHPTVSPTGNKITTTQLVVDLSTNPPAEGCSLVSGSCQQGVLDADHCECVCPLTLFGQFCQVSNPCLDGSLCPVDSQYCVASTQSSTGHTCVCNALGGYITDQNGFCFRRVVRVFRLRVFGVNGVAIDFTLIYINPTSTASQEVLTVSSKVLLFILRRNVLTSTVVDIQGIRIVSGGSAIIEFVGFFPDENSAPSVTTIQSVLQASSMLDDGSDNLEVDTQYVTDSQSSSSCPQDYCRNGGTCDVSGLYPVFTFTCRCATSFTGGQCESVIPLTATDDVPSPQSTTPAPDSEDLTMLILVLVFTGLLILVVIVGILVCFNIVQRRRYQAGHFFQPDTPSDSYWAWRNGAIPVFPATVMHDYDPLGYYDYGDSNKMRSYGRNEERRMRRLHQVMSHSPYLQQGIGEFPSKRRGLYMATGREAFYREDSRDGGVAGRVVRNPVPYQERH</sequence>
<dbReference type="InterPro" id="IPR003644">
    <property type="entry name" value="Calx_beta"/>
</dbReference>
<feature type="transmembrane region" description="Helical" evidence="8">
    <location>
        <begin position="1209"/>
        <end position="1237"/>
    </location>
</feature>
<evidence type="ECO:0000256" key="5">
    <source>
        <dbReference type="ARBA" id="ARBA00023157"/>
    </source>
</evidence>
<protein>
    <submittedName>
        <fullName evidence="11">Uncharacterized protein LOC110976360</fullName>
    </submittedName>
</protein>
<dbReference type="GO" id="GO:0016020">
    <property type="term" value="C:membrane"/>
    <property type="evidence" value="ECO:0007669"/>
    <property type="project" value="InterPro"/>
</dbReference>
<feature type="disulfide bond" evidence="6">
    <location>
        <begin position="551"/>
        <end position="560"/>
    </location>
</feature>
<feature type="disulfide bond" evidence="6">
    <location>
        <begin position="184"/>
        <end position="193"/>
    </location>
</feature>
<dbReference type="PANTHER" id="PTHR24033:SF151">
    <property type="entry name" value="NOTCH 2"/>
    <property type="match status" value="1"/>
</dbReference>
<evidence type="ECO:0000256" key="8">
    <source>
        <dbReference type="SAM" id="Phobius"/>
    </source>
</evidence>
<dbReference type="InterPro" id="IPR051830">
    <property type="entry name" value="NOTCH_homolog"/>
</dbReference>
<keyword evidence="3" id="KW-0677">Repeat</keyword>
<dbReference type="Proteomes" id="UP000694845">
    <property type="component" value="Unplaced"/>
</dbReference>
<organism evidence="10 11">
    <name type="scientific">Acanthaster planci</name>
    <name type="common">Crown-of-thorns starfish</name>
    <dbReference type="NCBI Taxonomy" id="133434"/>
    <lineage>
        <taxon>Eukaryota</taxon>
        <taxon>Metazoa</taxon>
        <taxon>Echinodermata</taxon>
        <taxon>Eleutherozoa</taxon>
        <taxon>Asterozoa</taxon>
        <taxon>Asteroidea</taxon>
        <taxon>Valvatacea</taxon>
        <taxon>Valvatida</taxon>
        <taxon>Acanthasteridae</taxon>
        <taxon>Acanthaster</taxon>
    </lineage>
</organism>
<feature type="domain" description="EGF-like" evidence="9">
    <location>
        <begin position="1143"/>
        <end position="1183"/>
    </location>
</feature>
<dbReference type="SMART" id="SM00237">
    <property type="entry name" value="Calx_beta"/>
    <property type="match status" value="3"/>
</dbReference>
<keyword evidence="8" id="KW-0812">Transmembrane</keyword>
<feature type="compositionally biased region" description="Polar residues" evidence="7">
    <location>
        <begin position="803"/>
        <end position="848"/>
    </location>
</feature>
<dbReference type="OrthoDB" id="10045365at2759"/>
<dbReference type="Gene3D" id="2.60.40.2030">
    <property type="match status" value="3"/>
</dbReference>
<keyword evidence="5 6" id="KW-1015">Disulfide bond</keyword>
<dbReference type="Pfam" id="PF03160">
    <property type="entry name" value="Calx-beta"/>
    <property type="match status" value="3"/>
</dbReference>
<dbReference type="InterPro" id="IPR000742">
    <property type="entry name" value="EGF"/>
</dbReference>
<accession>A0A8B7XWJ7</accession>
<feature type="compositionally biased region" description="Low complexity" evidence="7">
    <location>
        <begin position="891"/>
        <end position="901"/>
    </location>
</feature>
<feature type="domain" description="EGF-like" evidence="9">
    <location>
        <begin position="312"/>
        <end position="347"/>
    </location>
</feature>
<evidence type="ECO:0000256" key="3">
    <source>
        <dbReference type="ARBA" id="ARBA00022737"/>
    </source>
</evidence>
<evidence type="ECO:0000256" key="7">
    <source>
        <dbReference type="SAM" id="MobiDB-lite"/>
    </source>
</evidence>
<dbReference type="InterPro" id="IPR049883">
    <property type="entry name" value="NOTCH1_EGF-like"/>
</dbReference>
<keyword evidence="1 6" id="KW-0245">EGF-like domain</keyword>
<keyword evidence="8" id="KW-0472">Membrane</keyword>
<dbReference type="InterPro" id="IPR018097">
    <property type="entry name" value="EGF_Ca-bd_CS"/>
</dbReference>
<dbReference type="KEGG" id="aplc:110976360"/>
<feature type="disulfide bond" evidence="6">
    <location>
        <begin position="1173"/>
        <end position="1182"/>
    </location>
</feature>
<keyword evidence="4" id="KW-0106">Calcium</keyword>
<feature type="region of interest" description="Disordered" evidence="7">
    <location>
        <begin position="755"/>
        <end position="925"/>
    </location>
</feature>
<dbReference type="PROSITE" id="PS00010">
    <property type="entry name" value="ASX_HYDROXYL"/>
    <property type="match status" value="1"/>
</dbReference>
<evidence type="ECO:0000313" key="10">
    <source>
        <dbReference type="Proteomes" id="UP000694845"/>
    </source>
</evidence>
<dbReference type="GO" id="GO:0005509">
    <property type="term" value="F:calcium ion binding"/>
    <property type="evidence" value="ECO:0007669"/>
    <property type="project" value="InterPro"/>
</dbReference>
<dbReference type="SUPFAM" id="SSF57196">
    <property type="entry name" value="EGF/Laminin"/>
    <property type="match status" value="3"/>
</dbReference>
<keyword evidence="2" id="KW-0732">Signal</keyword>
<evidence type="ECO:0000313" key="11">
    <source>
        <dbReference type="RefSeq" id="XP_022085248.1"/>
    </source>
</evidence>
<dbReference type="RefSeq" id="XP_022085248.1">
    <property type="nucleotide sequence ID" value="XM_022229556.1"/>
</dbReference>
<dbReference type="InterPro" id="IPR038081">
    <property type="entry name" value="CalX-like_sf"/>
</dbReference>
<dbReference type="GO" id="GO:0007154">
    <property type="term" value="P:cell communication"/>
    <property type="evidence" value="ECO:0007669"/>
    <property type="project" value="InterPro"/>
</dbReference>
<reference evidence="11" key="1">
    <citation type="submission" date="2025-08" db="UniProtKB">
        <authorList>
            <consortium name="RefSeq"/>
        </authorList>
    </citation>
    <scope>IDENTIFICATION</scope>
</reference>
<dbReference type="Gene3D" id="2.10.25.10">
    <property type="entry name" value="Laminin"/>
    <property type="match status" value="6"/>
</dbReference>
<dbReference type="SUPFAM" id="SSF141072">
    <property type="entry name" value="CalX-like"/>
    <property type="match status" value="3"/>
</dbReference>
<feature type="domain" description="EGF-like" evidence="9">
    <location>
        <begin position="159"/>
        <end position="194"/>
    </location>
</feature>
<dbReference type="InterPro" id="IPR000152">
    <property type="entry name" value="EGF-type_Asp/Asn_hydroxyl_site"/>
</dbReference>
<dbReference type="PROSITE" id="PS50026">
    <property type="entry name" value="EGF_3"/>
    <property type="match status" value="5"/>
</dbReference>
<feature type="domain" description="EGF-like" evidence="9">
    <location>
        <begin position="430"/>
        <end position="472"/>
    </location>
</feature>
<dbReference type="PROSITE" id="PS01187">
    <property type="entry name" value="EGF_CA"/>
    <property type="match status" value="1"/>
</dbReference>
<dbReference type="CDD" id="cd00054">
    <property type="entry name" value="EGF_CA"/>
    <property type="match status" value="1"/>
</dbReference>
<dbReference type="PROSITE" id="PS00022">
    <property type="entry name" value="EGF_1"/>
    <property type="match status" value="4"/>
</dbReference>
<dbReference type="Pfam" id="PF07645">
    <property type="entry name" value="EGF_CA"/>
    <property type="match status" value="1"/>
</dbReference>
<comment type="caution">
    <text evidence="6">Lacks conserved residue(s) required for the propagation of feature annotation.</text>
</comment>
<dbReference type="SMART" id="SM00179">
    <property type="entry name" value="EGF_CA"/>
    <property type="match status" value="5"/>
</dbReference>
<dbReference type="SUPFAM" id="SSF57184">
    <property type="entry name" value="Growth factor receptor domain"/>
    <property type="match status" value="2"/>
</dbReference>
<feature type="disulfide bond" evidence="6">
    <location>
        <begin position="337"/>
        <end position="346"/>
    </location>
</feature>
<name>A0A8B7XWJ7_ACAPL</name>
<keyword evidence="10" id="KW-1185">Reference proteome</keyword>
<evidence type="ECO:0000256" key="4">
    <source>
        <dbReference type="ARBA" id="ARBA00022837"/>
    </source>
</evidence>
<keyword evidence="8" id="KW-1133">Transmembrane helix</keyword>
<dbReference type="InterPro" id="IPR001881">
    <property type="entry name" value="EGF-like_Ca-bd_dom"/>
</dbReference>
<feature type="compositionally biased region" description="Gly residues" evidence="7">
    <location>
        <begin position="777"/>
        <end position="801"/>
    </location>
</feature>
<evidence type="ECO:0000259" key="9">
    <source>
        <dbReference type="PROSITE" id="PS50026"/>
    </source>
</evidence>
<feature type="compositionally biased region" description="Basic and acidic residues" evidence="7">
    <location>
        <begin position="849"/>
        <end position="860"/>
    </location>
</feature>
<feature type="domain" description="EGF-like" evidence="9">
    <location>
        <begin position="517"/>
        <end position="561"/>
    </location>
</feature>
<gene>
    <name evidence="11" type="primary">LOC110976360</name>
</gene>
<evidence type="ECO:0000256" key="6">
    <source>
        <dbReference type="PROSITE-ProRule" id="PRU00076"/>
    </source>
</evidence>
<dbReference type="GeneID" id="110976360"/>
<evidence type="ECO:0000256" key="1">
    <source>
        <dbReference type="ARBA" id="ARBA00022536"/>
    </source>
</evidence>
<dbReference type="PANTHER" id="PTHR24033">
    <property type="entry name" value="EGF-LIKE DOMAIN-CONTAINING PROTEIN"/>
    <property type="match status" value="1"/>
</dbReference>